<dbReference type="GO" id="GO:0070475">
    <property type="term" value="P:rRNA base methylation"/>
    <property type="evidence" value="ECO:0007669"/>
    <property type="project" value="InterPro"/>
</dbReference>
<dbReference type="InterPro" id="IPR019446">
    <property type="entry name" value="BMT5-like"/>
</dbReference>
<dbReference type="PANTHER" id="PTHR11538:SF70">
    <property type="entry name" value="25S RRNA (URIDINE-N(3))-METHYLTRANSFERASE BMT5-LIKE DOMAIN-CONTAINING PROTEIN"/>
    <property type="match status" value="1"/>
</dbReference>
<evidence type="ECO:0000313" key="3">
    <source>
        <dbReference type="Proteomes" id="UP000836841"/>
    </source>
</evidence>
<dbReference type="GO" id="GO:0005737">
    <property type="term" value="C:cytoplasm"/>
    <property type="evidence" value="ECO:0007669"/>
    <property type="project" value="TreeGrafter"/>
</dbReference>
<evidence type="ECO:0000259" key="1">
    <source>
        <dbReference type="Pfam" id="PF10354"/>
    </source>
</evidence>
<dbReference type="AlphaFoldDB" id="A0AAU9RRW7"/>
<dbReference type="SUPFAM" id="SSF53335">
    <property type="entry name" value="S-adenosyl-L-methionine-dependent methyltransferases"/>
    <property type="match status" value="1"/>
</dbReference>
<protein>
    <recommendedName>
        <fullName evidence="1">25S rRNA (uridine-N(3))-methyltransferase BMT5-like domain-containing protein</fullName>
    </recommendedName>
</protein>
<dbReference type="Pfam" id="PF10354">
    <property type="entry name" value="BMT5-like"/>
    <property type="match status" value="1"/>
</dbReference>
<dbReference type="InterPro" id="IPR029063">
    <property type="entry name" value="SAM-dependent_MTases_sf"/>
</dbReference>
<keyword evidence="3" id="KW-1185">Reference proteome</keyword>
<feature type="domain" description="25S rRNA (uridine-N(3))-methyltransferase BMT5-like" evidence="1">
    <location>
        <begin position="32"/>
        <end position="196"/>
    </location>
</feature>
<dbReference type="GO" id="GO:0070042">
    <property type="term" value="F:rRNA (uridine-N3-)-methyltransferase activity"/>
    <property type="evidence" value="ECO:0007669"/>
    <property type="project" value="InterPro"/>
</dbReference>
<dbReference type="EMBL" id="CAJVSB020000250">
    <property type="protein sequence ID" value="CAH2048991.1"/>
    <property type="molecule type" value="Genomic_DNA"/>
</dbReference>
<proteinExistence type="predicted"/>
<feature type="non-terminal residue" evidence="2">
    <location>
        <position position="1"/>
    </location>
</feature>
<dbReference type="Gene3D" id="3.40.50.150">
    <property type="entry name" value="Vaccinia Virus protein VP39"/>
    <property type="match status" value="1"/>
</dbReference>
<dbReference type="Proteomes" id="UP000836841">
    <property type="component" value="Unassembled WGS sequence"/>
</dbReference>
<gene>
    <name evidence="2" type="ORF">TAV2_LOCUS8180</name>
</gene>
<organism evidence="2 3">
    <name type="scientific">Thlaspi arvense</name>
    <name type="common">Field penny-cress</name>
    <dbReference type="NCBI Taxonomy" id="13288"/>
    <lineage>
        <taxon>Eukaryota</taxon>
        <taxon>Viridiplantae</taxon>
        <taxon>Streptophyta</taxon>
        <taxon>Embryophyta</taxon>
        <taxon>Tracheophyta</taxon>
        <taxon>Spermatophyta</taxon>
        <taxon>Magnoliopsida</taxon>
        <taxon>eudicotyledons</taxon>
        <taxon>Gunneridae</taxon>
        <taxon>Pentapetalae</taxon>
        <taxon>rosids</taxon>
        <taxon>malvids</taxon>
        <taxon>Brassicales</taxon>
        <taxon>Brassicaceae</taxon>
        <taxon>Thlaspideae</taxon>
        <taxon>Thlaspi</taxon>
    </lineage>
</organism>
<dbReference type="PANTHER" id="PTHR11538">
    <property type="entry name" value="PHENYLALANYL-TRNA SYNTHETASE"/>
    <property type="match status" value="1"/>
</dbReference>
<name>A0AAU9RRW7_THLAR</name>
<evidence type="ECO:0000313" key="2">
    <source>
        <dbReference type="EMBL" id="CAH2048991.1"/>
    </source>
</evidence>
<accession>A0AAU9RRW7</accession>
<comment type="caution">
    <text evidence="2">The sequence shown here is derived from an EMBL/GenBank/DDBJ whole genome shotgun (WGS) entry which is preliminary data.</text>
</comment>
<sequence length="216" mass="24557">WWVFGFVRGCWGFEEKEAERWLKHYSSRQSILLVGEGDFSFSASLAMAFGSASNIVATSLNTESFLRKNYRNAMSNIQKLTSRGAKVLHGVDATEMATHPLLRDHKFDRIIFNFPLSGFFHNESAESVLRRHRELVRLFMANAKKMLGSRGEIHITHKSSRSYKEWQLEELGSSEGLRLIEEVPFNPADYPGYENKYGFGATRTSPATRAIVTNLG</sequence>
<reference evidence="2 3" key="1">
    <citation type="submission" date="2022-03" db="EMBL/GenBank/DDBJ databases">
        <authorList>
            <person name="Nunn A."/>
            <person name="Chopra R."/>
            <person name="Nunn A."/>
            <person name="Contreras Garrido A."/>
        </authorList>
    </citation>
    <scope>NUCLEOTIDE SEQUENCE [LARGE SCALE GENOMIC DNA]</scope>
</reference>